<dbReference type="AlphaFoldDB" id="A0A0P1H0N1"/>
<dbReference type="STRING" id="441103.TRN7648_03406"/>
<name>A0A0P1H0N1_9RHOB</name>
<dbReference type="Gene3D" id="3.90.226.10">
    <property type="entry name" value="2-enoyl-CoA Hydratase, Chain A, domain 1"/>
    <property type="match status" value="1"/>
</dbReference>
<dbReference type="RefSeq" id="WP_058248837.1">
    <property type="nucleotide sequence ID" value="NZ_CYSE01000007.1"/>
</dbReference>
<dbReference type="OrthoDB" id="9781757at2"/>
<dbReference type="EC" id="5.3.3.18" evidence="2"/>
<evidence type="ECO:0000313" key="2">
    <source>
        <dbReference type="EMBL" id="CUH81290.1"/>
    </source>
</evidence>
<dbReference type="EMBL" id="CYSE01000007">
    <property type="protein sequence ID" value="CUH81290.1"/>
    <property type="molecule type" value="Genomic_DNA"/>
</dbReference>
<dbReference type="PANTHER" id="PTHR43802">
    <property type="entry name" value="ENOYL-COA HYDRATASE"/>
    <property type="match status" value="1"/>
</dbReference>
<proteinExistence type="inferred from homology"/>
<keyword evidence="3" id="KW-1185">Reference proteome</keyword>
<reference evidence="2 3" key="1">
    <citation type="submission" date="2015-09" db="EMBL/GenBank/DDBJ databases">
        <authorList>
            <consortium name="Swine Surveillance"/>
        </authorList>
    </citation>
    <scope>NUCLEOTIDE SEQUENCE [LARGE SCALE GENOMIC DNA]</scope>
    <source>
        <strain evidence="2 3">CECT 7648</strain>
    </source>
</reference>
<dbReference type="GO" id="GO:0016853">
    <property type="term" value="F:isomerase activity"/>
    <property type="evidence" value="ECO:0007669"/>
    <property type="project" value="UniProtKB-KW"/>
</dbReference>
<protein>
    <submittedName>
        <fullName evidence="2">1,2-epoxyphenylacetyl-CoA isomerase</fullName>
        <ecNumber evidence="2">5.3.3.18</ecNumber>
    </submittedName>
</protein>
<keyword evidence="2" id="KW-0413">Isomerase</keyword>
<evidence type="ECO:0000256" key="1">
    <source>
        <dbReference type="ARBA" id="ARBA00005254"/>
    </source>
</evidence>
<evidence type="ECO:0000313" key="3">
    <source>
        <dbReference type="Proteomes" id="UP000054935"/>
    </source>
</evidence>
<organism evidence="2 3">
    <name type="scientific">Tropicibacter naphthalenivorans</name>
    <dbReference type="NCBI Taxonomy" id="441103"/>
    <lineage>
        <taxon>Bacteria</taxon>
        <taxon>Pseudomonadati</taxon>
        <taxon>Pseudomonadota</taxon>
        <taxon>Alphaproteobacteria</taxon>
        <taxon>Rhodobacterales</taxon>
        <taxon>Roseobacteraceae</taxon>
        <taxon>Tropicibacter</taxon>
    </lineage>
</organism>
<dbReference type="Pfam" id="PF00378">
    <property type="entry name" value="ECH_1"/>
    <property type="match status" value="1"/>
</dbReference>
<dbReference type="SUPFAM" id="SSF52096">
    <property type="entry name" value="ClpP/crotonase"/>
    <property type="match status" value="1"/>
</dbReference>
<dbReference type="InterPro" id="IPR029045">
    <property type="entry name" value="ClpP/crotonase-like_dom_sf"/>
</dbReference>
<comment type="similarity">
    <text evidence="1">Belongs to the enoyl-CoA hydratase/isomerase family.</text>
</comment>
<dbReference type="PANTHER" id="PTHR43802:SF1">
    <property type="entry name" value="IP11341P-RELATED"/>
    <property type="match status" value="1"/>
</dbReference>
<dbReference type="Proteomes" id="UP000054935">
    <property type="component" value="Unassembled WGS sequence"/>
</dbReference>
<dbReference type="InterPro" id="IPR014748">
    <property type="entry name" value="Enoyl-CoA_hydra_C"/>
</dbReference>
<dbReference type="Gene3D" id="1.10.12.10">
    <property type="entry name" value="Lyase 2-enoyl-coa Hydratase, Chain A, domain 2"/>
    <property type="match status" value="1"/>
</dbReference>
<gene>
    <name evidence="2" type="primary">paaG_3</name>
    <name evidence="2" type="ORF">TRN7648_03406</name>
</gene>
<dbReference type="InterPro" id="IPR001753">
    <property type="entry name" value="Enoyl-CoA_hydra/iso"/>
</dbReference>
<dbReference type="CDD" id="cd06558">
    <property type="entry name" value="crotonase-like"/>
    <property type="match status" value="1"/>
</dbReference>
<sequence length="285" mass="31237">MTAPQTAPQIKHYPQLETERQGNVLIVRLDNEAARNSLTREIRYSLREVTREVQDDYSIRAIYLTGKGPTFCAGGDLRMLTESKAPMERHRRFRHAASFMPQLMTLDRPVVCGVRGVAIGGGMGLALMADTIVAGNSAQFMAGFFRLGVVPDCLTLFTLPRLIGLAKARAFFYANTTWDTQEALANGIVSQVVDDEDVDAVGIALAHKYAEGPAEVMGLAKTVMLKSFESSLTEMMDYEDYAQVLAQSGPEFEEGLSALIDKRKPDYGAAARRAGFSDGMPKAKE</sequence>
<accession>A0A0P1H0N1</accession>